<evidence type="ECO:0000313" key="2">
    <source>
        <dbReference type="EMBL" id="TDP88913.1"/>
    </source>
</evidence>
<dbReference type="PROSITE" id="PS51794">
    <property type="entry name" value="DAC"/>
    <property type="match status" value="1"/>
</dbReference>
<evidence type="ECO:0000259" key="1">
    <source>
        <dbReference type="PROSITE" id="PS51794"/>
    </source>
</evidence>
<dbReference type="InterPro" id="IPR036888">
    <property type="entry name" value="DNA_integrity_DisA_N_sf"/>
</dbReference>
<sequence>MNNTIKYFMWGYQKHFVSSAIAAAQNIFKQLDVKLFHNVFLIGILVEDLEDSYPICIEPEDCGYNIKIFKNIKEYANHFEAIDEENNVFHSHPVAQERHEQAIKNKSYQKAIKKIIRESNNLNDVVSFVSLPVKVQGYMVCVVLQLNEKCYSNYYSLNKDKVDNRYRISTSLIDATIKEYLDGCADALLKPDPGSRLSILNREYEEIIRSAGRRLMFTPGWAGNTIHGLYDACNMISSLKYEGIDGNGKMLISSRGHSNIETIIELESPVSVNNYRAVRKLLEMSSSEFSILSDANKIYGFGNLTGNYDQNKENLFSINFKGYYSWELEHDNHKMMFVKNGKPKLSKTVIEKSKFKNSVKRILNNANEEDLWEIVIEATKQKHGTMIVISNGAKDEAKRLKNQSTKIKPIQITNKIVNMLTSIDGAVLIDPKGVCHAIGVILDGMASEKGTSARGARYNSAIRYIETSNYPTLAVVISEDSTVNLIPDLMPQISKSRIIEKIDILERLQNEEDNISVKKFNHTMDWLTNYSFYLDKDMCEKINTLKKEIQPKLDTDMKILYPDLTPNEEMNETYFIEND</sequence>
<protein>
    <submittedName>
        <fullName evidence="2">DisA checkpoint controller-like protein</fullName>
    </submittedName>
</protein>
<gene>
    <name evidence="2" type="ORF">C7957_1282</name>
</gene>
<dbReference type="EMBL" id="SNXX01000028">
    <property type="protein sequence ID" value="TDP88913.1"/>
    <property type="molecule type" value="Genomic_DNA"/>
</dbReference>
<dbReference type="Gene3D" id="3.40.1700.10">
    <property type="entry name" value="DNA integrity scanning protein, DisA, N-terminal domain"/>
    <property type="match status" value="1"/>
</dbReference>
<dbReference type="Pfam" id="PF02457">
    <property type="entry name" value="DAC"/>
    <property type="match status" value="1"/>
</dbReference>
<dbReference type="InterPro" id="IPR048555">
    <property type="entry name" value="DACNH"/>
</dbReference>
<dbReference type="InterPro" id="IPR003390">
    <property type="entry name" value="DNA_integrity_scan_DisA_N"/>
</dbReference>
<evidence type="ECO:0000313" key="3">
    <source>
        <dbReference type="Proteomes" id="UP000295176"/>
    </source>
</evidence>
<reference evidence="2 3" key="1">
    <citation type="submission" date="2019-03" db="EMBL/GenBank/DDBJ databases">
        <title>Subsurface microbial communities from deep shales in Ohio and West Virginia, USA.</title>
        <authorList>
            <person name="Wrighton K."/>
        </authorList>
    </citation>
    <scope>NUCLEOTIDE SEQUENCE [LARGE SCALE GENOMIC DNA]</scope>
    <source>
        <strain evidence="2 3">MSL 7</strain>
    </source>
</reference>
<dbReference type="AlphaFoldDB" id="A0A4R6RQ68"/>
<dbReference type="RefSeq" id="WP_166637175.1">
    <property type="nucleotide sequence ID" value="NZ_SNXX01000028.1"/>
</dbReference>
<dbReference type="Pfam" id="PF21750">
    <property type="entry name" value="DACNH"/>
    <property type="match status" value="1"/>
</dbReference>
<dbReference type="Proteomes" id="UP000295176">
    <property type="component" value="Unassembled WGS sequence"/>
</dbReference>
<dbReference type="Pfam" id="PF21752">
    <property type="entry name" value="DACNG"/>
    <property type="match status" value="1"/>
</dbReference>
<proteinExistence type="predicted"/>
<dbReference type="InterPro" id="IPR048554">
    <property type="entry name" value="DACNG"/>
</dbReference>
<dbReference type="SUPFAM" id="SSF143597">
    <property type="entry name" value="YojJ-like"/>
    <property type="match status" value="1"/>
</dbReference>
<feature type="domain" description="DAC" evidence="1">
    <location>
        <begin position="342"/>
        <end position="497"/>
    </location>
</feature>
<comment type="caution">
    <text evidence="2">The sequence shown here is derived from an EMBL/GenBank/DDBJ whole genome shotgun (WGS) entry which is preliminary data.</text>
</comment>
<name>A0A4R6RQ68_9FIRM</name>
<organism evidence="2 3">
    <name type="scientific">Halanaerobium saccharolyticum</name>
    <dbReference type="NCBI Taxonomy" id="43595"/>
    <lineage>
        <taxon>Bacteria</taxon>
        <taxon>Bacillati</taxon>
        <taxon>Bacillota</taxon>
        <taxon>Clostridia</taxon>
        <taxon>Halanaerobiales</taxon>
        <taxon>Halanaerobiaceae</taxon>
        <taxon>Halanaerobium</taxon>
    </lineage>
</organism>
<accession>A0A4R6RQ68</accession>